<evidence type="ECO:0000313" key="3">
    <source>
        <dbReference type="Proteomes" id="UP001494588"/>
    </source>
</evidence>
<evidence type="ECO:0000313" key="2">
    <source>
        <dbReference type="EMBL" id="MEM5290216.1"/>
    </source>
</evidence>
<comment type="caution">
    <text evidence="2">The sequence shown here is derived from an EMBL/GenBank/DDBJ whole genome shotgun (WGS) entry which is preliminary data.</text>
</comment>
<sequence>MINIPGCKRMIFIRSGNYDYAEVDLQGPIHLVGRNNVGKTSIIAAVQFLFVPDQNAMHFGAYTHEDTRRYYFRHPTSYILFECLSAETHSYVTIGLRGLGPIGSYRYDRFAFPGRYDRSMFVDDANVVREFDSIKADIMAHRQHFRLLEPKDMRACLVGAWDDRRLNLGIVPLRDGTSNERFTRLFRNLLELNKMEQETIKQTLVEIYRREFTKPTIDLQKDHEASFAKLELEKRAIDRLDGIAPLVSQLRIAIQNQTHSRVVLRPMYRALCQLRDEALANLRSSSNALSKRIGDADASHGVLTAEARALRGQQTGLMMPLTDAQRAVDATLKLQEKYAYFEQDLQQSSLNNLVEELEVLQGKYHQSGDPVAVIRRDIADLEQQHAEKVRIRDGHHRLLGSYLVRELGEHQLRDVFRVLNPKLLEREVSDEAIRIDDQSALVRALDHIDSLVSPQDQRFSGHGISFPVRIVPGPTSLIPDLTRLTEEIAALEQKLVARRQHLEDALARETLKNEIDARKKEIFARQQQIDEYLTLLERLNALPSQRATVEELTARRDAMESRQEEIAGLIDALSGEKVEAVNRRNAINADITRIEREHVAAPDDTWPEANVPPDYSGMSFPDLLQRYRSADAAEREATRTIETQIALVESRMQDGLSGASPEEKAASAIDAIDSLADKKASYDALWSGLVTEIKSSIREMLSDVIRLSDRVSDFSRRLGSVTVSNLKSISMQIVENRERIRTYQALFNAGGIFGDSAETGQAIDDVSNLIRGATGKVELLDLFGIEFVVEYANGRTKTFSKLDAIESNGTTMMIKALVNMMLMRDMMKKDRTFAIPFYLDEANQIDEDNLKGLVKTATGLGFVPVLASTTPVAVADTLYFVHWAKEGRAVLEPKHRIRRQDPDDELEAA</sequence>
<evidence type="ECO:0000256" key="1">
    <source>
        <dbReference type="SAM" id="Coils"/>
    </source>
</evidence>
<keyword evidence="1" id="KW-0175">Coiled coil</keyword>
<proteinExistence type="predicted"/>
<name>A0ABU9QLC4_9BURK</name>
<protein>
    <submittedName>
        <fullName evidence="2">Chromosome partitioning protein ParA</fullName>
    </submittedName>
</protein>
<dbReference type="EMBL" id="JAZHGC010000033">
    <property type="protein sequence ID" value="MEM5290216.1"/>
    <property type="molecule type" value="Genomic_DNA"/>
</dbReference>
<dbReference type="RefSeq" id="WP_233471905.1">
    <property type="nucleotide sequence ID" value="NZ_CAJHCS010000014.1"/>
</dbReference>
<keyword evidence="3" id="KW-1185">Reference proteome</keyword>
<accession>A0ABU9QLC4</accession>
<dbReference type="InterPro" id="IPR027417">
    <property type="entry name" value="P-loop_NTPase"/>
</dbReference>
<gene>
    <name evidence="2" type="ORF">V4C55_31280</name>
</gene>
<dbReference type="SUPFAM" id="SSF52540">
    <property type="entry name" value="P-loop containing nucleoside triphosphate hydrolases"/>
    <property type="match status" value="1"/>
</dbReference>
<feature type="coiled-coil region" evidence="1">
    <location>
        <begin position="481"/>
        <end position="508"/>
    </location>
</feature>
<reference evidence="2 3" key="1">
    <citation type="submission" date="2024-01" db="EMBL/GenBank/DDBJ databases">
        <title>The diversity of rhizobia nodulating Mimosa spp. in eleven states of Brazil covering several biomes is determined by host plant, location, and edaphic factors.</title>
        <authorList>
            <person name="Rouws L."/>
            <person name="Barauna A."/>
            <person name="Beukes C."/>
            <person name="De Faria S.M."/>
            <person name="Gross E."/>
            <person name="Dos Reis Junior F.B."/>
            <person name="Simon M."/>
            <person name="Maluk M."/>
            <person name="Odee D.W."/>
            <person name="Kenicer G."/>
            <person name="Young J.P.W."/>
            <person name="Reis V.M."/>
            <person name="Zilli J."/>
            <person name="James E.K."/>
        </authorList>
    </citation>
    <scope>NUCLEOTIDE SEQUENCE [LARGE SCALE GENOMIC DNA]</scope>
    <source>
        <strain evidence="2 3">JPY77</strain>
    </source>
</reference>
<dbReference type="Proteomes" id="UP001494588">
    <property type="component" value="Unassembled WGS sequence"/>
</dbReference>
<organism evidence="2 3">
    <name type="scientific">Paraburkholderia sabiae</name>
    <dbReference type="NCBI Taxonomy" id="273251"/>
    <lineage>
        <taxon>Bacteria</taxon>
        <taxon>Pseudomonadati</taxon>
        <taxon>Pseudomonadota</taxon>
        <taxon>Betaproteobacteria</taxon>
        <taxon>Burkholderiales</taxon>
        <taxon>Burkholderiaceae</taxon>
        <taxon>Paraburkholderia</taxon>
    </lineage>
</organism>